<dbReference type="AlphaFoldDB" id="A0A653IH41"/>
<dbReference type="PANTHER" id="PTHR43679">
    <property type="entry name" value="OCTANOYLTRANSFERASE LIPM-RELATED"/>
    <property type="match status" value="1"/>
</dbReference>
<comment type="catalytic activity">
    <reaction evidence="3">
        <text>octanoyl-[ACP] + L-lysyl-[protein] = N(6)-octanoyl-L-lysyl-[protein] + holo-[ACP] + H(+)</text>
        <dbReference type="Rhea" id="RHEA:17665"/>
        <dbReference type="Rhea" id="RHEA-COMP:9636"/>
        <dbReference type="Rhea" id="RHEA-COMP:9685"/>
        <dbReference type="Rhea" id="RHEA-COMP:9752"/>
        <dbReference type="Rhea" id="RHEA-COMP:9928"/>
        <dbReference type="ChEBI" id="CHEBI:15378"/>
        <dbReference type="ChEBI" id="CHEBI:29969"/>
        <dbReference type="ChEBI" id="CHEBI:64479"/>
        <dbReference type="ChEBI" id="CHEBI:78463"/>
        <dbReference type="ChEBI" id="CHEBI:78809"/>
        <dbReference type="EC" id="2.3.1.181"/>
    </reaction>
</comment>
<accession>A0A653IH41</accession>
<dbReference type="EMBL" id="CABWKQ010000030">
    <property type="protein sequence ID" value="VWX37963.1"/>
    <property type="molecule type" value="Genomic_DNA"/>
</dbReference>
<keyword evidence="2 3" id="KW-0012">Acyltransferase</keyword>
<dbReference type="PROSITE" id="PS51733">
    <property type="entry name" value="BPL_LPL_CATALYTIC"/>
    <property type="match status" value="1"/>
</dbReference>
<dbReference type="Pfam" id="PF21948">
    <property type="entry name" value="LplA-B_cat"/>
    <property type="match status" value="1"/>
</dbReference>
<evidence type="ECO:0000313" key="5">
    <source>
        <dbReference type="EMBL" id="VWX37963.1"/>
    </source>
</evidence>
<comment type="function">
    <text evidence="3">Catalyzes the transfer of endogenously produced octanoic acid from octanoyl-acyl-carrier-protein onto the lipoyl domain of GcvH, an intermediate carrier during protein lipoylation.</text>
</comment>
<dbReference type="Gene3D" id="3.30.930.10">
    <property type="entry name" value="Bira Bifunctional Protein, Domain 2"/>
    <property type="match status" value="1"/>
</dbReference>
<dbReference type="EC" id="2.3.1.181" evidence="3"/>
<dbReference type="RefSeq" id="WP_029333058.1">
    <property type="nucleotide sequence ID" value="NZ_LR732312.1"/>
</dbReference>
<reference evidence="5 6" key="1">
    <citation type="submission" date="2019-10" db="EMBL/GenBank/DDBJ databases">
        <authorList>
            <person name="Karimi E."/>
        </authorList>
    </citation>
    <scope>NUCLEOTIDE SEQUENCE [LARGE SCALE GENOMIC DNA]</scope>
    <source>
        <strain evidence="5">Exiguobacterium sp. 9Y</strain>
    </source>
</reference>
<dbReference type="GO" id="GO:0009107">
    <property type="term" value="P:lipoate biosynthetic process"/>
    <property type="evidence" value="ECO:0007669"/>
    <property type="project" value="UniProtKB-UniRule"/>
</dbReference>
<organism evidence="5 6">
    <name type="scientific">Exiguobacterium oxidotolerans</name>
    <dbReference type="NCBI Taxonomy" id="223958"/>
    <lineage>
        <taxon>Bacteria</taxon>
        <taxon>Bacillati</taxon>
        <taxon>Bacillota</taxon>
        <taxon>Bacilli</taxon>
        <taxon>Bacillales</taxon>
        <taxon>Bacillales Family XII. Incertae Sedis</taxon>
        <taxon>Exiguobacterium</taxon>
    </lineage>
</organism>
<dbReference type="HAMAP" id="MF_02118">
    <property type="entry name" value="LipM"/>
    <property type="match status" value="1"/>
</dbReference>
<keyword evidence="6" id="KW-1185">Reference proteome</keyword>
<gene>
    <name evidence="3 5" type="primary">lipM</name>
    <name evidence="5" type="ORF">EXIGUO9Y_360240</name>
</gene>
<dbReference type="SMR" id="A0A653IH41"/>
<dbReference type="Proteomes" id="UP000439752">
    <property type="component" value="Unassembled WGS sequence"/>
</dbReference>
<dbReference type="InterPro" id="IPR045864">
    <property type="entry name" value="aa-tRNA-synth_II/BPL/LPL"/>
</dbReference>
<proteinExistence type="inferred from homology"/>
<dbReference type="InterPro" id="IPR024898">
    <property type="entry name" value="LipM"/>
</dbReference>
<feature type="domain" description="BPL/LPL catalytic" evidence="4">
    <location>
        <begin position="32"/>
        <end position="247"/>
    </location>
</feature>
<dbReference type="PANTHER" id="PTHR43679:SF2">
    <property type="entry name" value="OCTANOYL-[GCVH]:PROTEIN N-OCTANOYLTRANSFERASE"/>
    <property type="match status" value="1"/>
</dbReference>
<dbReference type="GO" id="GO:0009249">
    <property type="term" value="P:protein lipoylation"/>
    <property type="evidence" value="ECO:0007669"/>
    <property type="project" value="UniProtKB-UniRule"/>
</dbReference>
<dbReference type="GO" id="GO:0033819">
    <property type="term" value="F:lipoyl(octanoyl) transferase activity"/>
    <property type="evidence" value="ECO:0007669"/>
    <property type="project" value="UniProtKB-UniRule"/>
</dbReference>
<evidence type="ECO:0000256" key="1">
    <source>
        <dbReference type="ARBA" id="ARBA00022679"/>
    </source>
</evidence>
<protein>
    <recommendedName>
        <fullName evidence="3">Octanoyltransferase LipM</fullName>
        <ecNumber evidence="3">2.3.1.181</ecNumber>
    </recommendedName>
    <alternativeName>
        <fullName evidence="3">Octanoyl-[acyl-carrier-protein]:[GcvH] N-octanoyltransferase</fullName>
    </alternativeName>
</protein>
<name>A0A653IH41_9BACL</name>
<evidence type="ECO:0000256" key="2">
    <source>
        <dbReference type="ARBA" id="ARBA00023315"/>
    </source>
</evidence>
<dbReference type="InterPro" id="IPR050664">
    <property type="entry name" value="Octanoyltrans_LipM/LipL"/>
</dbReference>
<dbReference type="InterPro" id="IPR004143">
    <property type="entry name" value="BPL_LPL_catalytic"/>
</dbReference>
<comment type="miscellaneous">
    <text evidence="3">In the reaction, the free carboxyl group of octanoic acid is attached via an amide linkage to the epsilon-amino group of a specific lysine residue of lipoyl domains of lipoate-dependent enzymes. The reaction proceeds via an octanoyl-thioester enzyme intermediate.</text>
</comment>
<feature type="site" description="Lowers pKa of active site Cys" evidence="3">
    <location>
        <position position="164"/>
    </location>
</feature>
<evidence type="ECO:0000313" key="6">
    <source>
        <dbReference type="Proteomes" id="UP000439752"/>
    </source>
</evidence>
<comment type="similarity">
    <text evidence="3">Belongs to the octanoyltransferase LipM family.</text>
</comment>
<comment type="pathway">
    <text evidence="3">Protein modification; protein lipoylation via endogenous pathway; protein N(6)-(lipoyl)lysine from octanoyl-[acyl-carrier-protein].</text>
</comment>
<evidence type="ECO:0000256" key="3">
    <source>
        <dbReference type="HAMAP-Rule" id="MF_02118"/>
    </source>
</evidence>
<comment type="subunit">
    <text evidence="3">Monomer.</text>
</comment>
<evidence type="ECO:0000259" key="4">
    <source>
        <dbReference type="PROSITE" id="PS51733"/>
    </source>
</evidence>
<keyword evidence="1 3" id="KW-0808">Transferase</keyword>
<dbReference type="CDD" id="cd16443">
    <property type="entry name" value="LplA"/>
    <property type="match status" value="1"/>
</dbReference>
<feature type="active site" description="Acyl-thioester intermediate" evidence="3">
    <location>
        <position position="149"/>
    </location>
</feature>
<sequence length="276" mass="31725">MVKKWQVLTTEALEPAMNMAIDEALIAFVGRGEIAPTLRFYSWEPRGLSVGHFQRATRDIDRKRIEELGIPIVRRMTGGRAVLHADELTYSVVIQEATEGLPRTVIESYRLLTEGIRKGYHHLGIPVEFSVPMTEEEKEELRKPKSAVCFDAASYYELAVGKRKVAGSAQVRHQGVVLQHGSVPLSVDEGELFDCFLYEDETMRQRMKSRFAGKAVALNELAGRKVSFEEVRDAFTRGFEDALQLEFVPLEFNERQWQEIEQLAEKYRSDEWNWKR</sequence>
<dbReference type="SUPFAM" id="SSF55681">
    <property type="entry name" value="Class II aaRS and biotin synthetases"/>
    <property type="match status" value="1"/>
</dbReference>